<dbReference type="EMBL" id="AP015030">
    <property type="protein sequence ID" value="BAW26652.1"/>
    <property type="molecule type" value="Genomic_DNA"/>
</dbReference>
<dbReference type="AlphaFoldDB" id="A0A1L7NMI5"/>
<keyword evidence="1" id="KW-0614">Plasmid</keyword>
<gene>
    <name evidence="1" type="ORF">KF715C_pA1470</name>
</gene>
<name>A0A1L7NMI5_PSEPU</name>
<sequence length="163" mass="18108">MHIITCSRAWHQRKRCIAETARTLSCELTKRQTHATEDREAAQPNIKQLLHRGESRLVGGILGRYENADSVSGEGALATQADVLKILSELYASGQTTVRASTLASRLWPEQRQHNANGQVFPLGAAVAARMLRRCAAVLETEPRCWEILPHRLSGETVDQRGK</sequence>
<evidence type="ECO:0000313" key="1">
    <source>
        <dbReference type="EMBL" id="BAW26652.1"/>
    </source>
</evidence>
<organism evidence="1 2">
    <name type="scientific">Pseudomonas putida</name>
    <name type="common">Arthrobacter siderocapsulatus</name>
    <dbReference type="NCBI Taxonomy" id="303"/>
    <lineage>
        <taxon>Bacteria</taxon>
        <taxon>Pseudomonadati</taxon>
        <taxon>Pseudomonadota</taxon>
        <taxon>Gammaproteobacteria</taxon>
        <taxon>Pseudomonadales</taxon>
        <taxon>Pseudomonadaceae</taxon>
        <taxon>Pseudomonas</taxon>
    </lineage>
</organism>
<accession>A0A1L7NMI5</accession>
<dbReference type="Proteomes" id="UP000218731">
    <property type="component" value="Plasmid pKF715A"/>
</dbReference>
<geneLocation type="plasmid" evidence="2">
    <name>pkf715a dna</name>
</geneLocation>
<evidence type="ECO:0000313" key="2">
    <source>
        <dbReference type="Proteomes" id="UP000218731"/>
    </source>
</evidence>
<protein>
    <submittedName>
        <fullName evidence="1">Coproporphyrinogen-III oxidase, aerobic</fullName>
    </submittedName>
</protein>
<proteinExistence type="predicted"/>
<reference evidence="1 2" key="1">
    <citation type="submission" date="2015-11" db="EMBL/GenBank/DDBJ databases">
        <title>Complete genome sequencing of a biphenyl-degrading bacterium, Pseudomonas putida KF715 (=NBRC110667).</title>
        <authorList>
            <person name="Suenaga H."/>
            <person name="Fujihara N."/>
            <person name="Watanabe T."/>
            <person name="Hirose J."/>
            <person name="Kimura N."/>
            <person name="Yamazoe A."/>
            <person name="Hosoyama A."/>
            <person name="Shimodaira J."/>
            <person name="Furukawa K."/>
        </authorList>
    </citation>
    <scope>NUCLEOTIDE SEQUENCE [LARGE SCALE GENOMIC DNA]</scope>
    <source>
        <strain evidence="1 2">KF715</strain>
        <plasmid evidence="2">Plasmid pkf715a dna</plasmid>
    </source>
</reference>